<evidence type="ECO:0000259" key="2">
    <source>
        <dbReference type="Pfam" id="PF00296"/>
    </source>
</evidence>
<dbReference type="RefSeq" id="WP_092112134.1">
    <property type="nucleotide sequence ID" value="NZ_FOCN01000021.1"/>
</dbReference>
<dbReference type="EMBL" id="SOFF01000032">
    <property type="protein sequence ID" value="TFB87799.1"/>
    <property type="molecule type" value="Genomic_DNA"/>
</dbReference>
<dbReference type="Gene3D" id="3.20.20.30">
    <property type="entry name" value="Luciferase-like domain"/>
    <property type="match status" value="1"/>
</dbReference>
<dbReference type="InterPro" id="IPR050564">
    <property type="entry name" value="F420-G6PD/mer"/>
</dbReference>
<dbReference type="AlphaFoldDB" id="A0A1H8KTF4"/>
<organism evidence="3 4">
    <name type="scientific">Cryobacterium luteum</name>
    <dbReference type="NCBI Taxonomy" id="1424661"/>
    <lineage>
        <taxon>Bacteria</taxon>
        <taxon>Bacillati</taxon>
        <taxon>Actinomycetota</taxon>
        <taxon>Actinomycetes</taxon>
        <taxon>Micrococcales</taxon>
        <taxon>Microbacteriaceae</taxon>
        <taxon>Cryobacterium</taxon>
    </lineage>
</organism>
<proteinExistence type="predicted"/>
<dbReference type="GO" id="GO:0016705">
    <property type="term" value="F:oxidoreductase activity, acting on paired donors, with incorporation or reduction of molecular oxygen"/>
    <property type="evidence" value="ECO:0007669"/>
    <property type="project" value="InterPro"/>
</dbReference>
<dbReference type="InterPro" id="IPR011251">
    <property type="entry name" value="Luciferase-like_dom"/>
</dbReference>
<evidence type="ECO:0000313" key="3">
    <source>
        <dbReference type="EMBL" id="TFB87799.1"/>
    </source>
</evidence>
<comment type="caution">
    <text evidence="3">The sequence shown here is derived from an EMBL/GenBank/DDBJ whole genome shotgun (WGS) entry which is preliminary data.</text>
</comment>
<accession>A0A1H8KTF4</accession>
<dbReference type="SUPFAM" id="SSF51679">
    <property type="entry name" value="Bacterial luciferase-like"/>
    <property type="match status" value="1"/>
</dbReference>
<dbReference type="OrthoDB" id="7374740at2"/>
<dbReference type="InterPro" id="IPR036661">
    <property type="entry name" value="Luciferase-like_sf"/>
</dbReference>
<dbReference type="Pfam" id="PF00296">
    <property type="entry name" value="Bac_luciferase"/>
    <property type="match status" value="1"/>
</dbReference>
<gene>
    <name evidence="3" type="ORF">E3O10_13465</name>
</gene>
<dbReference type="Proteomes" id="UP000297654">
    <property type="component" value="Unassembled WGS sequence"/>
</dbReference>
<keyword evidence="4" id="KW-1185">Reference proteome</keyword>
<feature type="domain" description="Luciferase-like" evidence="2">
    <location>
        <begin position="1"/>
        <end position="240"/>
    </location>
</feature>
<evidence type="ECO:0000256" key="1">
    <source>
        <dbReference type="ARBA" id="ARBA00023002"/>
    </source>
</evidence>
<sequence length="299" mass="32782">MRFGIVILPQDPWRVARRKWLGAERYGFDHAFAYDHLSWRSLADEPWNATVPTLTAAAAVTERISLGTFVSSPNFRHPVPFAKEIATVDDVSNGRFLLGIGSGGTGFDATVLGQPEYTPRQRHERFAEFVTDLDLLLRGEESETTAGISFTGDWYTARNARMVKPAAVDSTRSRVPFLIAANGSRGLGLVSRFGQGWVTTGQDGAQGELWWSSVRDLSERLEDAALAAGRDPATIDRYLSLDSGGTYSLQSINAFDDAVGRAAELGFTDVISHWPREHGSYAGDEAVLDTVADALHRFE</sequence>
<dbReference type="PANTHER" id="PTHR43244">
    <property type="match status" value="1"/>
</dbReference>
<evidence type="ECO:0000313" key="4">
    <source>
        <dbReference type="Proteomes" id="UP000297654"/>
    </source>
</evidence>
<protein>
    <submittedName>
        <fullName evidence="3">LLM class flavin-dependent oxidoreductase</fullName>
    </submittedName>
</protein>
<dbReference type="PANTHER" id="PTHR43244:SF1">
    <property type="entry name" value="5,10-METHYLENETETRAHYDROMETHANOPTERIN REDUCTASE"/>
    <property type="match status" value="1"/>
</dbReference>
<name>A0A1H8KTF4_9MICO</name>
<reference evidence="3 4" key="1">
    <citation type="submission" date="2019-03" db="EMBL/GenBank/DDBJ databases">
        <title>Genomics of glacier-inhabiting Cryobacterium strains.</title>
        <authorList>
            <person name="Liu Q."/>
            <person name="Xin Y.-H."/>
        </authorList>
    </citation>
    <scope>NUCLEOTIDE SEQUENCE [LARGE SCALE GENOMIC DNA]</scope>
    <source>
        <strain evidence="3 4">Hh15</strain>
    </source>
</reference>
<keyword evidence="1" id="KW-0560">Oxidoreductase</keyword>
<dbReference type="STRING" id="1424661.SAMN05216281_12121"/>